<dbReference type="Gramene" id="ONIVA07G18350.1">
    <property type="protein sequence ID" value="ONIVA07G18350.1"/>
    <property type="gene ID" value="ONIVA07G18350"/>
</dbReference>
<keyword evidence="3" id="KW-1185">Reference proteome</keyword>
<evidence type="ECO:0000313" key="3">
    <source>
        <dbReference type="Proteomes" id="UP000006591"/>
    </source>
</evidence>
<protein>
    <submittedName>
        <fullName evidence="2">Uncharacterized protein</fullName>
    </submittedName>
</protein>
<feature type="compositionally biased region" description="Basic and acidic residues" evidence="1">
    <location>
        <begin position="59"/>
        <end position="71"/>
    </location>
</feature>
<feature type="region of interest" description="Disordered" evidence="1">
    <location>
        <begin position="88"/>
        <end position="120"/>
    </location>
</feature>
<evidence type="ECO:0000313" key="2">
    <source>
        <dbReference type="EnsemblPlants" id="ONIVA07G18350.1"/>
    </source>
</evidence>
<feature type="compositionally biased region" description="Gly residues" evidence="1">
    <location>
        <begin position="103"/>
        <end position="113"/>
    </location>
</feature>
<dbReference type="Proteomes" id="UP000006591">
    <property type="component" value="Chromosome 7"/>
</dbReference>
<dbReference type="EnsemblPlants" id="ONIVA07G18350.1">
    <property type="protein sequence ID" value="ONIVA07G18350.1"/>
    <property type="gene ID" value="ONIVA07G18350"/>
</dbReference>
<feature type="compositionally biased region" description="Low complexity" evidence="1">
    <location>
        <begin position="49"/>
        <end position="58"/>
    </location>
</feature>
<name>A0A0E0I2T9_ORYNI</name>
<feature type="compositionally biased region" description="Low complexity" evidence="1">
    <location>
        <begin position="88"/>
        <end position="102"/>
    </location>
</feature>
<reference evidence="2" key="1">
    <citation type="submission" date="2015-04" db="UniProtKB">
        <authorList>
            <consortium name="EnsemblPlants"/>
        </authorList>
    </citation>
    <scope>IDENTIFICATION</scope>
    <source>
        <strain evidence="2">SL10</strain>
    </source>
</reference>
<feature type="region of interest" description="Disordered" evidence="1">
    <location>
        <begin position="150"/>
        <end position="169"/>
    </location>
</feature>
<organism evidence="2">
    <name type="scientific">Oryza nivara</name>
    <name type="common">Indian wild rice</name>
    <name type="synonym">Oryza sativa f. spontanea</name>
    <dbReference type="NCBI Taxonomy" id="4536"/>
    <lineage>
        <taxon>Eukaryota</taxon>
        <taxon>Viridiplantae</taxon>
        <taxon>Streptophyta</taxon>
        <taxon>Embryophyta</taxon>
        <taxon>Tracheophyta</taxon>
        <taxon>Spermatophyta</taxon>
        <taxon>Magnoliopsida</taxon>
        <taxon>Liliopsida</taxon>
        <taxon>Poales</taxon>
        <taxon>Poaceae</taxon>
        <taxon>BOP clade</taxon>
        <taxon>Oryzoideae</taxon>
        <taxon>Oryzeae</taxon>
        <taxon>Oryzinae</taxon>
        <taxon>Oryza</taxon>
    </lineage>
</organism>
<dbReference type="AlphaFoldDB" id="A0A0E0I2T9"/>
<sequence length="169" mass="17591">MNAYKGRHKLPRTRTRTPEGPVASRAQPLNPDGLSSPTAVTRRGRRAPAAKATPPGAAAREDLKGAAREEHSRRALVAGCIAAAARRRTAGQAGRQRLSGGQRRFGGSGGTARAGGLRPAACGSAAEDHLIVARVLSRAILHPPLAVEKLGSNHKKEHQEAVAGTATEK</sequence>
<evidence type="ECO:0000256" key="1">
    <source>
        <dbReference type="SAM" id="MobiDB-lite"/>
    </source>
</evidence>
<proteinExistence type="predicted"/>
<feature type="compositionally biased region" description="Basic residues" evidence="1">
    <location>
        <begin position="1"/>
        <end position="15"/>
    </location>
</feature>
<accession>A0A0E0I2T9</accession>
<dbReference type="HOGENOM" id="CLU_1581052_0_0_1"/>
<feature type="region of interest" description="Disordered" evidence="1">
    <location>
        <begin position="1"/>
        <end position="71"/>
    </location>
</feature>
<reference evidence="2" key="2">
    <citation type="submission" date="2018-04" db="EMBL/GenBank/DDBJ databases">
        <title>OnivRS2 (Oryza nivara Reference Sequence Version 2).</title>
        <authorList>
            <person name="Zhang J."/>
            <person name="Kudrna D."/>
            <person name="Lee S."/>
            <person name="Talag J."/>
            <person name="Rajasekar S."/>
            <person name="Welchert J."/>
            <person name="Hsing Y.-I."/>
            <person name="Wing R.A."/>
        </authorList>
    </citation>
    <scope>NUCLEOTIDE SEQUENCE [LARGE SCALE GENOMIC DNA]</scope>
    <source>
        <strain evidence="2">SL10</strain>
    </source>
</reference>